<dbReference type="EMBL" id="BAAASZ010000035">
    <property type="protein sequence ID" value="GAA2459791.1"/>
    <property type="molecule type" value="Genomic_DNA"/>
</dbReference>
<reference evidence="4" key="1">
    <citation type="journal article" date="2019" name="Int. J. Syst. Evol. Microbiol.">
        <title>The Global Catalogue of Microorganisms (GCM) 10K type strain sequencing project: providing services to taxonomists for standard genome sequencing and annotation.</title>
        <authorList>
            <consortium name="The Broad Institute Genomics Platform"/>
            <consortium name="The Broad Institute Genome Sequencing Center for Infectious Disease"/>
            <person name="Wu L."/>
            <person name="Ma J."/>
        </authorList>
    </citation>
    <scope>NUCLEOTIDE SEQUENCE [LARGE SCALE GENOMIC DNA]</scope>
    <source>
        <strain evidence="4">JCM 6305</strain>
    </source>
</reference>
<keyword evidence="4" id="KW-1185">Reference proteome</keyword>
<organism evidence="3 4">
    <name type="scientific">Streptomyces macrosporus</name>
    <dbReference type="NCBI Taxonomy" id="44032"/>
    <lineage>
        <taxon>Bacteria</taxon>
        <taxon>Bacillati</taxon>
        <taxon>Actinomycetota</taxon>
        <taxon>Actinomycetes</taxon>
        <taxon>Kitasatosporales</taxon>
        <taxon>Streptomycetaceae</taxon>
        <taxon>Streptomyces</taxon>
    </lineage>
</organism>
<evidence type="ECO:0000313" key="3">
    <source>
        <dbReference type="EMBL" id="GAA2459791.1"/>
    </source>
</evidence>
<proteinExistence type="predicted"/>
<feature type="region of interest" description="Disordered" evidence="1">
    <location>
        <begin position="1"/>
        <end position="35"/>
    </location>
</feature>
<dbReference type="Pfam" id="PF13340">
    <property type="entry name" value="DUF4096"/>
    <property type="match status" value="1"/>
</dbReference>
<accession>A0ABP5XTG1</accession>
<evidence type="ECO:0000256" key="1">
    <source>
        <dbReference type="SAM" id="MobiDB-lite"/>
    </source>
</evidence>
<feature type="domain" description="Insertion element IS402-like" evidence="2">
    <location>
        <begin position="13"/>
        <end position="58"/>
    </location>
</feature>
<comment type="caution">
    <text evidence="3">The sequence shown here is derived from an EMBL/GenBank/DDBJ whole genome shotgun (WGS) entry which is preliminary data.</text>
</comment>
<name>A0ABP5XTG1_9ACTN</name>
<evidence type="ECO:0000313" key="4">
    <source>
        <dbReference type="Proteomes" id="UP001501638"/>
    </source>
</evidence>
<protein>
    <recommendedName>
        <fullName evidence="2">Insertion element IS402-like domain-containing protein</fullName>
    </recommendedName>
</protein>
<sequence length="72" mass="8356">MIRRHAPSRVEREFVRPSLPESPRGRKRSNDRTARNGIAWRFRAGVVWRDVPERYGSRAKLPLDAGRLETGT</sequence>
<dbReference type="Proteomes" id="UP001501638">
    <property type="component" value="Unassembled WGS sequence"/>
</dbReference>
<gene>
    <name evidence="3" type="ORF">GCM10010405_50020</name>
</gene>
<dbReference type="InterPro" id="IPR025161">
    <property type="entry name" value="IS402-like_dom"/>
</dbReference>
<evidence type="ECO:0000259" key="2">
    <source>
        <dbReference type="Pfam" id="PF13340"/>
    </source>
</evidence>